<dbReference type="Proteomes" id="UP001550535">
    <property type="component" value="Unassembled WGS sequence"/>
</dbReference>
<reference evidence="1 2" key="1">
    <citation type="submission" date="2024-06" db="EMBL/GenBank/DDBJ databases">
        <title>The Natural Products Discovery Center: Release of the First 8490 Sequenced Strains for Exploring Actinobacteria Biosynthetic Diversity.</title>
        <authorList>
            <person name="Kalkreuter E."/>
            <person name="Kautsar S.A."/>
            <person name="Yang D."/>
            <person name="Bader C.D."/>
            <person name="Teijaro C.N."/>
            <person name="Fluegel L."/>
            <person name="Davis C.M."/>
            <person name="Simpson J.R."/>
            <person name="Lauterbach L."/>
            <person name="Steele A.D."/>
            <person name="Gui C."/>
            <person name="Meng S."/>
            <person name="Li G."/>
            <person name="Viehrig K."/>
            <person name="Ye F."/>
            <person name="Su P."/>
            <person name="Kiefer A.F."/>
            <person name="Nichols A."/>
            <person name="Cepeda A.J."/>
            <person name="Yan W."/>
            <person name="Fan B."/>
            <person name="Jiang Y."/>
            <person name="Adhikari A."/>
            <person name="Zheng C.-J."/>
            <person name="Schuster L."/>
            <person name="Cowan T.M."/>
            <person name="Smanski M.J."/>
            <person name="Chevrette M.G."/>
            <person name="De Carvalho L.P.S."/>
            <person name="Shen B."/>
        </authorList>
    </citation>
    <scope>NUCLEOTIDE SEQUENCE [LARGE SCALE GENOMIC DNA]</scope>
    <source>
        <strain evidence="1 2">NPDC019434</strain>
    </source>
</reference>
<dbReference type="EMBL" id="JBEYBR010000017">
    <property type="protein sequence ID" value="MEU2122039.1"/>
    <property type="molecule type" value="Genomic_DNA"/>
</dbReference>
<protein>
    <submittedName>
        <fullName evidence="1">Uncharacterized protein</fullName>
    </submittedName>
</protein>
<sequence>MGIFGRRRPERELISGLDHHYVRLADPGLPEDEPIQMIYTAIADTGLSELVFGPGTAAACYAALAAVAPVFATTVTKTGVFGSFPHQYDILWYALEGPLGSAIVVSFGPESDDDFRRLSIDGPLSRTALRPPFRWGSVLGLGASVPSGFAEVFPTASLRPLSTLPGLEHL</sequence>
<evidence type="ECO:0000313" key="2">
    <source>
        <dbReference type="Proteomes" id="UP001550535"/>
    </source>
</evidence>
<comment type="caution">
    <text evidence="1">The sequence shown here is derived from an EMBL/GenBank/DDBJ whole genome shotgun (WGS) entry which is preliminary data.</text>
</comment>
<accession>A0ABV2X826</accession>
<keyword evidence="2" id="KW-1185">Reference proteome</keyword>
<proteinExistence type="predicted"/>
<organism evidence="1 2">
    <name type="scientific">Nocardia niwae</name>
    <dbReference type="NCBI Taxonomy" id="626084"/>
    <lineage>
        <taxon>Bacteria</taxon>
        <taxon>Bacillati</taxon>
        <taxon>Actinomycetota</taxon>
        <taxon>Actinomycetes</taxon>
        <taxon>Mycobacteriales</taxon>
        <taxon>Nocardiaceae</taxon>
        <taxon>Nocardia</taxon>
    </lineage>
</organism>
<evidence type="ECO:0000313" key="1">
    <source>
        <dbReference type="EMBL" id="MEU2122039.1"/>
    </source>
</evidence>
<gene>
    <name evidence="1" type="ORF">ABZ507_09400</name>
</gene>
<name>A0ABV2X826_9NOCA</name>
<dbReference type="RefSeq" id="WP_063021966.1">
    <property type="nucleotide sequence ID" value="NZ_JBEYBM010000011.1"/>
</dbReference>